<dbReference type="InterPro" id="IPR001648">
    <property type="entry name" value="Ribosomal_bS18"/>
</dbReference>
<dbReference type="InterPro" id="IPR036870">
    <property type="entry name" value="Ribosomal_bS18_sf"/>
</dbReference>
<dbReference type="Proteomes" id="UP000178570">
    <property type="component" value="Unassembled WGS sequence"/>
</dbReference>
<dbReference type="AlphaFoldDB" id="A0A1G1XKT6"/>
<dbReference type="SUPFAM" id="SSF46911">
    <property type="entry name" value="Ribosomal protein S18"/>
    <property type="match status" value="1"/>
</dbReference>
<comment type="subunit">
    <text evidence="4">Part of the 30S ribosomal subunit. Forms a tight heterodimer with protein bS6.</text>
</comment>
<evidence type="ECO:0000256" key="4">
    <source>
        <dbReference type="HAMAP-Rule" id="MF_00270"/>
    </source>
</evidence>
<name>A0A1G1XKT6_9BACT</name>
<evidence type="ECO:0000256" key="5">
    <source>
        <dbReference type="RuleBase" id="RU003910"/>
    </source>
</evidence>
<evidence type="ECO:0000256" key="1">
    <source>
        <dbReference type="ARBA" id="ARBA00005589"/>
    </source>
</evidence>
<gene>
    <name evidence="4" type="primary">rpsR</name>
    <name evidence="6" type="ORF">A2570_02445</name>
</gene>
<dbReference type="HAMAP" id="MF_00270">
    <property type="entry name" value="Ribosomal_bS18"/>
    <property type="match status" value="1"/>
</dbReference>
<dbReference type="GO" id="GO:0070181">
    <property type="term" value="F:small ribosomal subunit rRNA binding"/>
    <property type="evidence" value="ECO:0007669"/>
    <property type="project" value="TreeGrafter"/>
</dbReference>
<evidence type="ECO:0000313" key="6">
    <source>
        <dbReference type="EMBL" id="OGY40571.1"/>
    </source>
</evidence>
<dbReference type="PANTHER" id="PTHR13479:SF40">
    <property type="entry name" value="SMALL RIBOSOMAL SUBUNIT PROTEIN BS18M"/>
    <property type="match status" value="1"/>
</dbReference>
<keyword evidence="4" id="KW-0699">rRNA-binding</keyword>
<keyword evidence="2 4" id="KW-0689">Ribosomal protein</keyword>
<organism evidence="6 7">
    <name type="scientific">Candidatus Brennerbacteria bacterium RIFOXYD1_FULL_41_16</name>
    <dbReference type="NCBI Taxonomy" id="1797529"/>
    <lineage>
        <taxon>Bacteria</taxon>
        <taxon>Candidatus Brenneribacteriota</taxon>
    </lineage>
</organism>
<comment type="similarity">
    <text evidence="1 4 5">Belongs to the bacterial ribosomal protein bS18 family.</text>
</comment>
<sequence length="69" mass="8030">MIKNYNKQCHFCGKPDPNWKDAETLRKFLAVSMKIKTRSKTGLCSKHQRDLAQAVKRAKQMALIPYLSY</sequence>
<dbReference type="NCBIfam" id="TIGR00165">
    <property type="entry name" value="S18"/>
    <property type="match status" value="1"/>
</dbReference>
<dbReference type="GO" id="GO:0006412">
    <property type="term" value="P:translation"/>
    <property type="evidence" value="ECO:0007669"/>
    <property type="project" value="UniProtKB-UniRule"/>
</dbReference>
<evidence type="ECO:0000256" key="2">
    <source>
        <dbReference type="ARBA" id="ARBA00022980"/>
    </source>
</evidence>
<dbReference type="PANTHER" id="PTHR13479">
    <property type="entry name" value="30S RIBOSOMAL PROTEIN S18"/>
    <property type="match status" value="1"/>
</dbReference>
<protein>
    <recommendedName>
        <fullName evidence="4">Small ribosomal subunit protein bS18</fullName>
    </recommendedName>
</protein>
<dbReference type="Pfam" id="PF01084">
    <property type="entry name" value="Ribosomal_S18"/>
    <property type="match status" value="1"/>
</dbReference>
<comment type="function">
    <text evidence="4">Binds as a heterodimer with protein bS6 to the central domain of the 16S rRNA, where it helps stabilize the platform of the 30S subunit.</text>
</comment>
<dbReference type="GO" id="GO:0022627">
    <property type="term" value="C:cytosolic small ribosomal subunit"/>
    <property type="evidence" value="ECO:0007669"/>
    <property type="project" value="TreeGrafter"/>
</dbReference>
<comment type="caution">
    <text evidence="6">The sequence shown here is derived from an EMBL/GenBank/DDBJ whole genome shotgun (WGS) entry which is preliminary data.</text>
</comment>
<keyword evidence="4" id="KW-0694">RNA-binding</keyword>
<dbReference type="EMBL" id="MHHY01000007">
    <property type="protein sequence ID" value="OGY40571.1"/>
    <property type="molecule type" value="Genomic_DNA"/>
</dbReference>
<proteinExistence type="inferred from homology"/>
<accession>A0A1G1XKT6</accession>
<dbReference type="STRING" id="1797529.A2570_02445"/>
<evidence type="ECO:0000313" key="7">
    <source>
        <dbReference type="Proteomes" id="UP000178570"/>
    </source>
</evidence>
<evidence type="ECO:0000256" key="3">
    <source>
        <dbReference type="ARBA" id="ARBA00023274"/>
    </source>
</evidence>
<dbReference type="PRINTS" id="PR00974">
    <property type="entry name" value="RIBOSOMALS18"/>
</dbReference>
<dbReference type="Gene3D" id="4.10.640.10">
    <property type="entry name" value="Ribosomal protein S18"/>
    <property type="match status" value="1"/>
</dbReference>
<keyword evidence="3 4" id="KW-0687">Ribonucleoprotein</keyword>
<dbReference type="GO" id="GO:0003735">
    <property type="term" value="F:structural constituent of ribosome"/>
    <property type="evidence" value="ECO:0007669"/>
    <property type="project" value="InterPro"/>
</dbReference>
<reference evidence="6 7" key="1">
    <citation type="journal article" date="2016" name="Nat. Commun.">
        <title>Thousands of microbial genomes shed light on interconnected biogeochemical processes in an aquifer system.</title>
        <authorList>
            <person name="Anantharaman K."/>
            <person name="Brown C.T."/>
            <person name="Hug L.A."/>
            <person name="Sharon I."/>
            <person name="Castelle C.J."/>
            <person name="Probst A.J."/>
            <person name="Thomas B.C."/>
            <person name="Singh A."/>
            <person name="Wilkins M.J."/>
            <person name="Karaoz U."/>
            <person name="Brodie E.L."/>
            <person name="Williams K.H."/>
            <person name="Hubbard S.S."/>
            <person name="Banfield J.F."/>
        </authorList>
    </citation>
    <scope>NUCLEOTIDE SEQUENCE [LARGE SCALE GENOMIC DNA]</scope>
</reference>